<dbReference type="Gramene" id="KJB66927">
    <property type="protein sequence ID" value="KJB66927"/>
    <property type="gene ID" value="B456_010G166400"/>
</dbReference>
<dbReference type="OMA" id="QMSLEFQ"/>
<feature type="transmembrane region" description="Helical" evidence="1">
    <location>
        <begin position="17"/>
        <end position="39"/>
    </location>
</feature>
<keyword evidence="1" id="KW-0812">Transmembrane</keyword>
<evidence type="ECO:0000256" key="1">
    <source>
        <dbReference type="SAM" id="Phobius"/>
    </source>
</evidence>
<dbReference type="InterPro" id="IPR011990">
    <property type="entry name" value="TPR-like_helical_dom_sf"/>
</dbReference>
<keyword evidence="3" id="KW-1185">Reference proteome</keyword>
<sequence length="237" mass="27470">MENSAKKMNSENKYRTIAVTVTPFIILGGICIGLGWRYVSRAWNRKPKPKLARSMSFSALHGGKLAFERLVDYHNYGGKSTNIDADIKKLEELLADEHPRFKEIQRVLARLEMSRKEDEAMEVLNKALEKARKQGKPHEVYELEILLAELYIYKGDVQQALNCKCLVEDGGDSDARRPLYKAIICLMDQREEEARKYWQDFKDVQHMTIPPCFHEDEFTEFKNAVNLLKKDIDATKQ</sequence>
<evidence type="ECO:0000313" key="3">
    <source>
        <dbReference type="Proteomes" id="UP000032304"/>
    </source>
</evidence>
<keyword evidence="1" id="KW-1133">Transmembrane helix</keyword>
<dbReference type="eggNOG" id="ENOG502RZ60">
    <property type="taxonomic scope" value="Eukaryota"/>
</dbReference>
<evidence type="ECO:0000313" key="2">
    <source>
        <dbReference type="EMBL" id="KJB66927.1"/>
    </source>
</evidence>
<dbReference type="SUPFAM" id="SSF48452">
    <property type="entry name" value="TPR-like"/>
    <property type="match status" value="1"/>
</dbReference>
<dbReference type="KEGG" id="gra:105774459"/>
<dbReference type="PANTHER" id="PTHR36350:SF3">
    <property type="entry name" value="TRANSMEMBRANE PROTEIN"/>
    <property type="match status" value="1"/>
</dbReference>
<reference evidence="2 3" key="1">
    <citation type="journal article" date="2012" name="Nature">
        <title>Repeated polyploidization of Gossypium genomes and the evolution of spinnable cotton fibres.</title>
        <authorList>
            <person name="Paterson A.H."/>
            <person name="Wendel J.F."/>
            <person name="Gundlach H."/>
            <person name="Guo H."/>
            <person name="Jenkins J."/>
            <person name="Jin D."/>
            <person name="Llewellyn D."/>
            <person name="Showmaker K.C."/>
            <person name="Shu S."/>
            <person name="Udall J."/>
            <person name="Yoo M.J."/>
            <person name="Byers R."/>
            <person name="Chen W."/>
            <person name="Doron-Faigenboim A."/>
            <person name="Duke M.V."/>
            <person name="Gong L."/>
            <person name="Grimwood J."/>
            <person name="Grover C."/>
            <person name="Grupp K."/>
            <person name="Hu G."/>
            <person name="Lee T.H."/>
            <person name="Li J."/>
            <person name="Lin L."/>
            <person name="Liu T."/>
            <person name="Marler B.S."/>
            <person name="Page J.T."/>
            <person name="Roberts A.W."/>
            <person name="Romanel E."/>
            <person name="Sanders W.S."/>
            <person name="Szadkowski E."/>
            <person name="Tan X."/>
            <person name="Tang H."/>
            <person name="Xu C."/>
            <person name="Wang J."/>
            <person name="Wang Z."/>
            <person name="Zhang D."/>
            <person name="Zhang L."/>
            <person name="Ashrafi H."/>
            <person name="Bedon F."/>
            <person name="Bowers J.E."/>
            <person name="Brubaker C.L."/>
            <person name="Chee P.W."/>
            <person name="Das S."/>
            <person name="Gingle A.R."/>
            <person name="Haigler C.H."/>
            <person name="Harker D."/>
            <person name="Hoffmann L.V."/>
            <person name="Hovav R."/>
            <person name="Jones D.C."/>
            <person name="Lemke C."/>
            <person name="Mansoor S."/>
            <person name="ur Rahman M."/>
            <person name="Rainville L.N."/>
            <person name="Rambani A."/>
            <person name="Reddy U.K."/>
            <person name="Rong J.K."/>
            <person name="Saranga Y."/>
            <person name="Scheffler B.E."/>
            <person name="Scheffler J.A."/>
            <person name="Stelly D.M."/>
            <person name="Triplett B.A."/>
            <person name="Van Deynze A."/>
            <person name="Vaslin M.F."/>
            <person name="Waghmare V.N."/>
            <person name="Walford S.A."/>
            <person name="Wright R.J."/>
            <person name="Zaki E.A."/>
            <person name="Zhang T."/>
            <person name="Dennis E.S."/>
            <person name="Mayer K.F."/>
            <person name="Peterson D.G."/>
            <person name="Rokhsar D.S."/>
            <person name="Wang X."/>
            <person name="Schmutz J."/>
        </authorList>
    </citation>
    <scope>NUCLEOTIDE SEQUENCE [LARGE SCALE GENOMIC DNA]</scope>
</reference>
<dbReference type="OrthoDB" id="1425929at2759"/>
<dbReference type="EMBL" id="CM001749">
    <property type="protein sequence ID" value="KJB66927.1"/>
    <property type="molecule type" value="Genomic_DNA"/>
</dbReference>
<accession>A0A0D2R905</accession>
<dbReference type="AlphaFoldDB" id="A0A0D2R905"/>
<dbReference type="Proteomes" id="UP000032304">
    <property type="component" value="Chromosome 10"/>
</dbReference>
<protein>
    <submittedName>
        <fullName evidence="2">Uncharacterized protein</fullName>
    </submittedName>
</protein>
<name>A0A0D2R905_GOSRA</name>
<proteinExistence type="predicted"/>
<dbReference type="PANTHER" id="PTHR36350">
    <property type="entry name" value="TRANSMEMBRANE PROTEIN"/>
    <property type="match status" value="1"/>
</dbReference>
<keyword evidence="1" id="KW-0472">Membrane</keyword>
<gene>
    <name evidence="2" type="ORF">B456_010G166400</name>
</gene>
<organism evidence="2 3">
    <name type="scientific">Gossypium raimondii</name>
    <name type="common">Peruvian cotton</name>
    <name type="synonym">Gossypium klotzschianum subsp. raimondii</name>
    <dbReference type="NCBI Taxonomy" id="29730"/>
    <lineage>
        <taxon>Eukaryota</taxon>
        <taxon>Viridiplantae</taxon>
        <taxon>Streptophyta</taxon>
        <taxon>Embryophyta</taxon>
        <taxon>Tracheophyta</taxon>
        <taxon>Spermatophyta</taxon>
        <taxon>Magnoliopsida</taxon>
        <taxon>eudicotyledons</taxon>
        <taxon>Gunneridae</taxon>
        <taxon>Pentapetalae</taxon>
        <taxon>rosids</taxon>
        <taxon>malvids</taxon>
        <taxon>Malvales</taxon>
        <taxon>Malvaceae</taxon>
        <taxon>Malvoideae</taxon>
        <taxon>Gossypium</taxon>
    </lineage>
</organism>
<dbReference type="Gene3D" id="1.25.40.10">
    <property type="entry name" value="Tetratricopeptide repeat domain"/>
    <property type="match status" value="1"/>
</dbReference>